<proteinExistence type="predicted"/>
<evidence type="ECO:0000259" key="2">
    <source>
        <dbReference type="Pfam" id="PF10214"/>
    </source>
</evidence>
<dbReference type="EMBL" id="JASWJB010000248">
    <property type="protein sequence ID" value="KAK2592744.1"/>
    <property type="molecule type" value="Genomic_DNA"/>
</dbReference>
<dbReference type="Pfam" id="PF20639">
    <property type="entry name" value="Rrn6_K-rich"/>
    <property type="match status" value="1"/>
</dbReference>
<evidence type="ECO:0000256" key="1">
    <source>
        <dbReference type="SAM" id="MobiDB-lite"/>
    </source>
</evidence>
<comment type="caution">
    <text evidence="4">The sequence shown here is derived from an EMBL/GenBank/DDBJ whole genome shotgun (WGS) entry which is preliminary data.</text>
</comment>
<evidence type="ECO:0000313" key="5">
    <source>
        <dbReference type="Proteomes" id="UP001251528"/>
    </source>
</evidence>
<dbReference type="Proteomes" id="UP001251528">
    <property type="component" value="Unassembled WGS sequence"/>
</dbReference>
<dbReference type="PANTHER" id="PTHR28221">
    <property type="entry name" value="RNA POLYMERASE I-SPECIFIC TRANSCRIPTION INITIATION FACTOR RRN6"/>
    <property type="match status" value="1"/>
</dbReference>
<feature type="region of interest" description="Disordered" evidence="1">
    <location>
        <begin position="820"/>
        <end position="852"/>
    </location>
</feature>
<feature type="compositionally biased region" description="Low complexity" evidence="1">
    <location>
        <begin position="841"/>
        <end position="852"/>
    </location>
</feature>
<evidence type="ECO:0000259" key="3">
    <source>
        <dbReference type="Pfam" id="PF20639"/>
    </source>
</evidence>
<dbReference type="PANTHER" id="PTHR28221:SF2">
    <property type="entry name" value="RNA POLYMERASE I-SPECIFIC TRANSCRIPTION INITIATION FACTOR RRN6"/>
    <property type="match status" value="1"/>
</dbReference>
<reference evidence="4" key="1">
    <citation type="submission" date="2023-06" db="EMBL/GenBank/DDBJ databases">
        <title>Conoideocrella luteorostrata (Hypocreales: Clavicipitaceae), a potential biocontrol fungus for elongate hemlock scale in United States Christmas tree production areas.</title>
        <authorList>
            <person name="Barrett H."/>
            <person name="Lovett B."/>
            <person name="Macias A.M."/>
            <person name="Stajich J.E."/>
            <person name="Kasson M.T."/>
        </authorList>
    </citation>
    <scope>NUCLEOTIDE SEQUENCE</scope>
    <source>
        <strain evidence="4">ARSEF 14590</strain>
    </source>
</reference>
<dbReference type="GO" id="GO:0001163">
    <property type="term" value="F:RNA polymerase I transcription regulatory region sequence-specific DNA binding"/>
    <property type="evidence" value="ECO:0007669"/>
    <property type="project" value="TreeGrafter"/>
</dbReference>
<feature type="compositionally biased region" description="Basic and acidic residues" evidence="1">
    <location>
        <begin position="635"/>
        <end position="652"/>
    </location>
</feature>
<feature type="domain" description="RRN6 beta-propeller" evidence="2">
    <location>
        <begin position="116"/>
        <end position="501"/>
    </location>
</feature>
<evidence type="ECO:0008006" key="6">
    <source>
        <dbReference type="Google" id="ProtNLM"/>
    </source>
</evidence>
<name>A0AAJ0CJF1_9HYPO</name>
<dbReference type="InterPro" id="IPR048536">
    <property type="entry name" value="Rrn6_K-rich"/>
</dbReference>
<evidence type="ECO:0000313" key="4">
    <source>
        <dbReference type="EMBL" id="KAK2592744.1"/>
    </source>
</evidence>
<feature type="compositionally biased region" description="Polar residues" evidence="1">
    <location>
        <begin position="823"/>
        <end position="840"/>
    </location>
</feature>
<dbReference type="Pfam" id="PF10214">
    <property type="entry name" value="Rrn6_beta-prop"/>
    <property type="match status" value="1"/>
</dbReference>
<dbReference type="InterPro" id="IPR048535">
    <property type="entry name" value="RRN6_beta-prop"/>
</dbReference>
<feature type="compositionally biased region" description="Low complexity" evidence="1">
    <location>
        <begin position="972"/>
        <end position="985"/>
    </location>
</feature>
<sequence>MAEHRRFADLNLGHPGLLTYFPSDDPGHKPGILHTTRLTSEVPHFNIVGSSAELYPPSKSAFPEASAKSWRERNIQQRWLSNSHPEALIGGADAFSDFLKEDMNRFEKTDDFQDDGPLLAVGEMTDWSIPSIPKGTPLLAVATGESGEKLRLAKVDESIWQWDGHRDASLHLSVVDPMFRDEETIWCGDGLPISKIRFATANRQTNSIRWLLVQTNTSVTILQPEYHRVLKPGSNAGPSSSLVQAPSYIASNPLITLHHHQTGGNELSDVCFNPPSPGSPPRIDVIDQCGFWSVWSIMGAGHGGNKTLRLSLYKCGHITDGILVSLPHGSINPVRRHGMIRIGRTEYDENRNVSAKREKNMKRTPRPSQLVLMWNSQQILLLDLDTESLLRKIDIPGQSKRKQDLILDIQESPVNENHVFVLTTRQVVWLDVLPCHEDSETILSPRILLSCSLVGFDNEDAKMSICRASEHDSDGCMVFVHSPRIDQLTVYWFSFAPDVQLPQWHRHITSLSGGEEEVPLRKTQLIRAQPAKLEIVTATAKTGPGTEYAQKNIKFYQLTTLGEDLSVRYCVCTSSVETAAEVNLPTFRVGWTQLEQRKRWKKKRTRLLKHMADTFVTPDGMTDKHVELLLRQNRSKLDHEQSSDESTSDKPRPIYINSSKLRRTVQSIVSSLQEAIPHGECGLPTEMIDVVQKTVDFGLTRGSLPLTAWLDLFPHIERTFPSNQPGDGMEEEIERFLDNVEEPVVIRQLRRRFIDELPGSFLGFPYLLETYSKIWLSPVVNLVPPEMQHVQRICVADIARDIFLSSYGVMVQNAPGLGANGSEVMNNSQSDTPTQHSVRLTPSSPGITSSPPVGSMSLQEAPDAAFQHLQPLVPSFKQGTLGSLGQSKILSYWPNQLGINTEHYVSSVAIATEEKFSYAKQRLRKIEAKRKAQAEKYKLPAFRRQRFPAGDNMGEDDSAMEAQRQRPMQVMSSQQGGLDSSQSFGFAGPSVTMSQPVSGAFGDRKKVKKGKRKSGFR</sequence>
<feature type="region of interest" description="Disordered" evidence="1">
    <location>
        <begin position="947"/>
        <end position="1017"/>
    </location>
</feature>
<feature type="region of interest" description="Disordered" evidence="1">
    <location>
        <begin position="633"/>
        <end position="655"/>
    </location>
</feature>
<organism evidence="4 5">
    <name type="scientific">Conoideocrella luteorostrata</name>
    <dbReference type="NCBI Taxonomy" id="1105319"/>
    <lineage>
        <taxon>Eukaryota</taxon>
        <taxon>Fungi</taxon>
        <taxon>Dikarya</taxon>
        <taxon>Ascomycota</taxon>
        <taxon>Pezizomycotina</taxon>
        <taxon>Sordariomycetes</taxon>
        <taxon>Hypocreomycetidae</taxon>
        <taxon>Hypocreales</taxon>
        <taxon>Clavicipitaceae</taxon>
        <taxon>Conoideocrella</taxon>
    </lineage>
</organism>
<dbReference type="AlphaFoldDB" id="A0AAJ0CJF1"/>
<feature type="compositionally biased region" description="Basic residues" evidence="1">
    <location>
        <begin position="1005"/>
        <end position="1017"/>
    </location>
</feature>
<accession>A0AAJ0CJF1</accession>
<keyword evidence="5" id="KW-1185">Reference proteome</keyword>
<dbReference type="GO" id="GO:0042790">
    <property type="term" value="P:nucleolar large rRNA transcription by RNA polymerase I"/>
    <property type="evidence" value="ECO:0007669"/>
    <property type="project" value="TreeGrafter"/>
</dbReference>
<dbReference type="GO" id="GO:0001179">
    <property type="term" value="F:RNA polymerase I general transcription initiation factor binding"/>
    <property type="evidence" value="ECO:0007669"/>
    <property type="project" value="TreeGrafter"/>
</dbReference>
<gene>
    <name evidence="4" type="ORF">QQS21_009548</name>
</gene>
<dbReference type="GO" id="GO:0070860">
    <property type="term" value="C:RNA polymerase I core factor complex"/>
    <property type="evidence" value="ECO:0007669"/>
    <property type="project" value="TreeGrafter"/>
</dbReference>
<dbReference type="InterPro" id="IPR019350">
    <property type="entry name" value="RNA_pol_I-sp_TIF_RRN6-like"/>
</dbReference>
<feature type="domain" description="RRN6 K-rich C-terminal" evidence="3">
    <location>
        <begin position="887"/>
        <end position="1016"/>
    </location>
</feature>
<protein>
    <recommendedName>
        <fullName evidence="6">RNA polymerase I-specific transcription initiation factor RRN6-like protein</fullName>
    </recommendedName>
</protein>